<name>A0A1X6NLL5_PORUM</name>
<proteinExistence type="predicted"/>
<dbReference type="Proteomes" id="UP000218209">
    <property type="component" value="Unassembled WGS sequence"/>
</dbReference>
<dbReference type="PANTHER" id="PTHR36987">
    <property type="entry name" value="NADH DEHYDROGENASE [UBIQUINONE] 1 BETA SUBCOMPLEX SUBUNIT 2-LIKE"/>
    <property type="match status" value="1"/>
</dbReference>
<dbReference type="OrthoDB" id="531564at2759"/>
<dbReference type="GO" id="GO:0005743">
    <property type="term" value="C:mitochondrial inner membrane"/>
    <property type="evidence" value="ECO:0007669"/>
    <property type="project" value="InterPro"/>
</dbReference>
<dbReference type="PANTHER" id="PTHR36987:SF1">
    <property type="entry name" value="NADH DEHYDROGENASE [UBIQUINONE] 1 BETA SUBCOMPLEX SUBUNIT 2"/>
    <property type="match status" value="1"/>
</dbReference>
<evidence type="ECO:0000313" key="3">
    <source>
        <dbReference type="Proteomes" id="UP000218209"/>
    </source>
</evidence>
<evidence type="ECO:0000256" key="1">
    <source>
        <dbReference type="SAM" id="MobiDB-lite"/>
    </source>
</evidence>
<evidence type="ECO:0000313" key="2">
    <source>
        <dbReference type="EMBL" id="OSX69356.1"/>
    </source>
</evidence>
<dbReference type="AlphaFoldDB" id="A0A1X6NLL5"/>
<keyword evidence="3" id="KW-1185">Reference proteome</keyword>
<sequence>MAGPPPPYAPGGSRPFGGWAPPAVPKWQTRTGTAMGAVMWLWIFYRAKNDLPHMLGWEKPWDHHAHGGDHEGGH</sequence>
<accession>A0A1X6NLL5</accession>
<gene>
    <name evidence="2" type="ORF">BU14_1594s0002</name>
</gene>
<dbReference type="EMBL" id="KV919601">
    <property type="protein sequence ID" value="OSX69356.1"/>
    <property type="molecule type" value="Genomic_DNA"/>
</dbReference>
<evidence type="ECO:0008006" key="4">
    <source>
        <dbReference type="Google" id="ProtNLM"/>
    </source>
</evidence>
<organism evidence="2 3">
    <name type="scientific">Porphyra umbilicalis</name>
    <name type="common">Purple laver</name>
    <name type="synonym">Red alga</name>
    <dbReference type="NCBI Taxonomy" id="2786"/>
    <lineage>
        <taxon>Eukaryota</taxon>
        <taxon>Rhodophyta</taxon>
        <taxon>Bangiophyceae</taxon>
        <taxon>Bangiales</taxon>
        <taxon>Bangiaceae</taxon>
        <taxon>Porphyra</taxon>
    </lineage>
</organism>
<protein>
    <recommendedName>
        <fullName evidence="4">NADH dehydrogenase [ubiquinone] 1 beta subcomplex subunit 2</fullName>
    </recommendedName>
</protein>
<dbReference type="InterPro" id="IPR044980">
    <property type="entry name" value="NDUFB2_plant/fungi"/>
</dbReference>
<dbReference type="GO" id="GO:0045271">
    <property type="term" value="C:respiratory chain complex I"/>
    <property type="evidence" value="ECO:0007669"/>
    <property type="project" value="InterPro"/>
</dbReference>
<reference evidence="2 3" key="1">
    <citation type="submission" date="2017-03" db="EMBL/GenBank/DDBJ databases">
        <title>WGS assembly of Porphyra umbilicalis.</title>
        <authorList>
            <person name="Brawley S.H."/>
            <person name="Blouin N.A."/>
            <person name="Ficko-Blean E."/>
            <person name="Wheeler G.L."/>
            <person name="Lohr M."/>
            <person name="Goodson H.V."/>
            <person name="Jenkins J.W."/>
            <person name="Blaby-Haas C.E."/>
            <person name="Helliwell K.E."/>
            <person name="Chan C."/>
            <person name="Marriage T."/>
            <person name="Bhattacharya D."/>
            <person name="Klein A.S."/>
            <person name="Badis Y."/>
            <person name="Brodie J."/>
            <person name="Cao Y."/>
            <person name="Collen J."/>
            <person name="Dittami S.M."/>
            <person name="Gachon C.M."/>
            <person name="Green B.R."/>
            <person name="Karpowicz S."/>
            <person name="Kim J.W."/>
            <person name="Kudahl U."/>
            <person name="Lin S."/>
            <person name="Michel G."/>
            <person name="Mittag M."/>
            <person name="Olson B.J."/>
            <person name="Pangilinan J."/>
            <person name="Peng Y."/>
            <person name="Qiu H."/>
            <person name="Shu S."/>
            <person name="Singer J.T."/>
            <person name="Smith A.G."/>
            <person name="Sprecher B.N."/>
            <person name="Wagner V."/>
            <person name="Wang W."/>
            <person name="Wang Z.-Y."/>
            <person name="Yan J."/>
            <person name="Yarish C."/>
            <person name="Zoeuner-Riek S."/>
            <person name="Zhuang Y."/>
            <person name="Zou Y."/>
            <person name="Lindquist E.A."/>
            <person name="Grimwood J."/>
            <person name="Barry K."/>
            <person name="Rokhsar D.S."/>
            <person name="Schmutz J."/>
            <person name="Stiller J.W."/>
            <person name="Grossman A.R."/>
            <person name="Prochnik S.E."/>
        </authorList>
    </citation>
    <scope>NUCLEOTIDE SEQUENCE [LARGE SCALE GENOMIC DNA]</scope>
    <source>
        <strain evidence="2">4086291</strain>
    </source>
</reference>
<feature type="region of interest" description="Disordered" evidence="1">
    <location>
        <begin position="1"/>
        <end position="23"/>
    </location>
</feature>